<feature type="domain" description="RRM" evidence="8">
    <location>
        <begin position="34"/>
        <end position="112"/>
    </location>
</feature>
<evidence type="ECO:0000313" key="9">
    <source>
        <dbReference type="Proteomes" id="UP000504606"/>
    </source>
</evidence>
<dbReference type="InterPro" id="IPR012677">
    <property type="entry name" value="Nucleotide-bd_a/b_plait_sf"/>
</dbReference>
<dbReference type="PANTHER" id="PTHR45880">
    <property type="entry name" value="RNA-BINDING MOTIF PROTEIN, X-LINKED 2"/>
    <property type="match status" value="1"/>
</dbReference>
<dbReference type="GO" id="GO:0071011">
    <property type="term" value="C:precatalytic spliceosome"/>
    <property type="evidence" value="ECO:0007669"/>
    <property type="project" value="TreeGrafter"/>
</dbReference>
<dbReference type="GO" id="GO:0005686">
    <property type="term" value="C:U2 snRNP"/>
    <property type="evidence" value="ECO:0007669"/>
    <property type="project" value="TreeGrafter"/>
</dbReference>
<evidence type="ECO:0000256" key="7">
    <source>
        <dbReference type="SAM" id="MobiDB-lite"/>
    </source>
</evidence>
<gene>
    <name evidence="10" type="primary">LOC113204266</name>
</gene>
<feature type="compositionally biased region" description="Basic and acidic residues" evidence="7">
    <location>
        <begin position="309"/>
        <end position="357"/>
    </location>
</feature>
<dbReference type="KEGG" id="foc:113204266"/>
<dbReference type="CDD" id="cd12411">
    <property type="entry name" value="RRM_ist3_like"/>
    <property type="match status" value="1"/>
</dbReference>
<feature type="compositionally biased region" description="Low complexity" evidence="7">
    <location>
        <begin position="215"/>
        <end position="224"/>
    </location>
</feature>
<protein>
    <recommendedName>
        <fullName evidence="5">RNA-binding motif protein, X-linked 2</fullName>
    </recommendedName>
</protein>
<dbReference type="PANTHER" id="PTHR45880:SF1">
    <property type="entry name" value="RNA-BINDING MOTIF PROTEIN, X-LINKED 2"/>
    <property type="match status" value="1"/>
</dbReference>
<comment type="subunit">
    <text evidence="4">Part of the activated spliceosome B/catalytic step 1 spliceosome, one of the forms of the spliceosome which has a well-formed active site but still cannot catalyze the branching reaction and is composed of at least 52 proteins, the U2, U5 and U6 snRNAs and the pre-mRNA. Component of the minor spliceosome, which splices U12-type introns.</text>
</comment>
<proteinExistence type="inferred from homology"/>
<reference evidence="10" key="1">
    <citation type="submission" date="2025-08" db="UniProtKB">
        <authorList>
            <consortium name="RefSeq"/>
        </authorList>
    </citation>
    <scope>IDENTIFICATION</scope>
    <source>
        <tissue evidence="10">Whole organism</tissue>
    </source>
</reference>
<dbReference type="GeneID" id="113204266"/>
<evidence type="ECO:0000313" key="10">
    <source>
        <dbReference type="RefSeq" id="XP_026275167.1"/>
    </source>
</evidence>
<feature type="compositionally biased region" description="Basic and acidic residues" evidence="7">
    <location>
        <begin position="193"/>
        <end position="203"/>
    </location>
</feature>
<dbReference type="Gene3D" id="3.30.70.330">
    <property type="match status" value="1"/>
</dbReference>
<dbReference type="GO" id="GO:0000398">
    <property type="term" value="P:mRNA splicing, via spliceosome"/>
    <property type="evidence" value="ECO:0007669"/>
    <property type="project" value="InterPro"/>
</dbReference>
<dbReference type="GO" id="GO:0003723">
    <property type="term" value="F:RNA binding"/>
    <property type="evidence" value="ECO:0007669"/>
    <property type="project" value="UniProtKB-UniRule"/>
</dbReference>
<keyword evidence="9" id="KW-1185">Reference proteome</keyword>
<comment type="function">
    <text evidence="2">Involved in pre-mRNA splicing as component of the activated spliceosome. As a component of the minor spliceosome, involved in the splicing of U12-type introns in pre-mRNAs.</text>
</comment>
<dbReference type="InterPro" id="IPR045844">
    <property type="entry name" value="RRM_Ist3-like"/>
</dbReference>
<evidence type="ECO:0000256" key="1">
    <source>
        <dbReference type="ARBA" id="ARBA00022884"/>
    </source>
</evidence>
<evidence type="ECO:0000259" key="8">
    <source>
        <dbReference type="PROSITE" id="PS50102"/>
    </source>
</evidence>
<dbReference type="SMART" id="SM00360">
    <property type="entry name" value="RRM"/>
    <property type="match status" value="1"/>
</dbReference>
<keyword evidence="1 6" id="KW-0694">RNA-binding</keyword>
<dbReference type="GO" id="GO:0071013">
    <property type="term" value="C:catalytic step 2 spliceosome"/>
    <property type="evidence" value="ECO:0007669"/>
    <property type="project" value="TreeGrafter"/>
</dbReference>
<dbReference type="PROSITE" id="PS50102">
    <property type="entry name" value="RRM"/>
    <property type="match status" value="1"/>
</dbReference>
<sequence>MNPLTNMKNVLKLSEQELRSSMKTSWHDQYKHSAWIFVGGLPFDLTEGDIICVFSQYGEVVNLNLVRDKGTGKSRGFCFVCYEDQRSTNLAVDNFNGIKLLNRTIRVDHCEGYKAPKDDNPKWQVDDETRQLHSEGCAPGSKFGSLPQLPKPGFNGGLDKGPNLPPMESLLKIKTENEDVSTNNKAKKTKKEKKTEKTKDAVKKLFKNKKKEESSSSSSSSSDDSSSESDDEHSQKTKKKLKRKKQSKSSSSSADCKRESNTQKKKKTDSHRLISKNESSSDYEDSDHKIKKAKQSQKKYQQHNSSDNEFEKEASVSKLKGRLDETRPNKFSSEKFEYHESSRTDLKAKPLERKDVYPPHSYHKGQKDYDKGRWSDRGREENWRYENERKCTDDRREDKEKRVEKGRNEYRKYDGERRYRDERKTGQREDYHRKHSSSKPY</sequence>
<evidence type="ECO:0000256" key="5">
    <source>
        <dbReference type="ARBA" id="ARBA00074390"/>
    </source>
</evidence>
<feature type="compositionally biased region" description="Basic residues" evidence="7">
    <location>
        <begin position="289"/>
        <end position="301"/>
    </location>
</feature>
<dbReference type="InterPro" id="IPR000504">
    <property type="entry name" value="RRM_dom"/>
</dbReference>
<dbReference type="InterPro" id="IPR051847">
    <property type="entry name" value="RNA_proc/Spliceosome_comp"/>
</dbReference>
<organism evidence="9 10">
    <name type="scientific">Frankliniella occidentalis</name>
    <name type="common">Western flower thrips</name>
    <name type="synonym">Euthrips occidentalis</name>
    <dbReference type="NCBI Taxonomy" id="133901"/>
    <lineage>
        <taxon>Eukaryota</taxon>
        <taxon>Metazoa</taxon>
        <taxon>Ecdysozoa</taxon>
        <taxon>Arthropoda</taxon>
        <taxon>Hexapoda</taxon>
        <taxon>Insecta</taxon>
        <taxon>Pterygota</taxon>
        <taxon>Neoptera</taxon>
        <taxon>Paraneoptera</taxon>
        <taxon>Thysanoptera</taxon>
        <taxon>Terebrantia</taxon>
        <taxon>Thripoidea</taxon>
        <taxon>Thripidae</taxon>
        <taxon>Frankliniella</taxon>
    </lineage>
</organism>
<feature type="region of interest" description="Disordered" evidence="7">
    <location>
        <begin position="130"/>
        <end position="441"/>
    </location>
</feature>
<name>A0A6J1S2D7_FRAOC</name>
<evidence type="ECO:0000256" key="3">
    <source>
        <dbReference type="ARBA" id="ARBA00061455"/>
    </source>
</evidence>
<feature type="compositionally biased region" description="Basic and acidic residues" evidence="7">
    <location>
        <begin position="365"/>
        <end position="432"/>
    </location>
</feature>
<dbReference type="GO" id="GO:0005654">
    <property type="term" value="C:nucleoplasm"/>
    <property type="evidence" value="ECO:0007669"/>
    <property type="project" value="UniProtKB-ARBA"/>
</dbReference>
<evidence type="ECO:0000256" key="6">
    <source>
        <dbReference type="PROSITE-ProRule" id="PRU00176"/>
    </source>
</evidence>
<comment type="similarity">
    <text evidence="3">Belongs to the IST3 family.</text>
</comment>
<evidence type="ECO:0000256" key="2">
    <source>
        <dbReference type="ARBA" id="ARBA00053249"/>
    </source>
</evidence>
<dbReference type="OrthoDB" id="2573941at2759"/>
<dbReference type="Proteomes" id="UP000504606">
    <property type="component" value="Unplaced"/>
</dbReference>
<dbReference type="FunFam" id="3.30.70.330:FF:000218">
    <property type="entry name" value="RNA-binding motif protein, X-linked 2"/>
    <property type="match status" value="1"/>
</dbReference>
<dbReference type="AlphaFoldDB" id="A0A6J1S2D7"/>
<feature type="compositionally biased region" description="Basic residues" evidence="7">
    <location>
        <begin position="236"/>
        <end position="247"/>
    </location>
</feature>
<dbReference type="InterPro" id="IPR035979">
    <property type="entry name" value="RBD_domain_sf"/>
</dbReference>
<dbReference type="RefSeq" id="XP_026275167.1">
    <property type="nucleotide sequence ID" value="XM_026419382.2"/>
</dbReference>
<dbReference type="SUPFAM" id="SSF54928">
    <property type="entry name" value="RNA-binding domain, RBD"/>
    <property type="match status" value="1"/>
</dbReference>
<evidence type="ECO:0000256" key="4">
    <source>
        <dbReference type="ARBA" id="ARBA00064744"/>
    </source>
</evidence>
<accession>A0A6J1S2D7</accession>
<dbReference type="Pfam" id="PF00076">
    <property type="entry name" value="RRM_1"/>
    <property type="match status" value="1"/>
</dbReference>